<keyword evidence="1 6" id="KW-0963">Cytoplasm</keyword>
<dbReference type="Proteomes" id="UP000548632">
    <property type="component" value="Unassembled WGS sequence"/>
</dbReference>
<keyword evidence="4 6" id="KW-0808">Transferase</keyword>
<dbReference type="GO" id="GO:0070043">
    <property type="term" value="F:rRNA (guanine-N7-)-methyltransferase activity"/>
    <property type="evidence" value="ECO:0007669"/>
    <property type="project" value="UniProtKB-UniRule"/>
</dbReference>
<evidence type="ECO:0000256" key="2">
    <source>
        <dbReference type="ARBA" id="ARBA00022552"/>
    </source>
</evidence>
<evidence type="ECO:0000256" key="6">
    <source>
        <dbReference type="HAMAP-Rule" id="MF_00074"/>
    </source>
</evidence>
<evidence type="ECO:0000256" key="5">
    <source>
        <dbReference type="ARBA" id="ARBA00022691"/>
    </source>
</evidence>
<evidence type="ECO:0000256" key="4">
    <source>
        <dbReference type="ARBA" id="ARBA00022679"/>
    </source>
</evidence>
<comment type="caution">
    <text evidence="6">Lacks conserved residue(s) required for the propagation of feature annotation.</text>
</comment>
<dbReference type="RefSeq" id="WP_182583888.1">
    <property type="nucleotide sequence ID" value="NZ_JABVCQ010000016.1"/>
</dbReference>
<evidence type="ECO:0000256" key="3">
    <source>
        <dbReference type="ARBA" id="ARBA00022603"/>
    </source>
</evidence>
<comment type="catalytic activity">
    <reaction evidence="6">
        <text>guanosine(527) in 16S rRNA + S-adenosyl-L-methionine = N(7)-methylguanosine(527) in 16S rRNA + S-adenosyl-L-homocysteine</text>
        <dbReference type="Rhea" id="RHEA:42732"/>
        <dbReference type="Rhea" id="RHEA-COMP:10209"/>
        <dbReference type="Rhea" id="RHEA-COMP:10210"/>
        <dbReference type="ChEBI" id="CHEBI:57856"/>
        <dbReference type="ChEBI" id="CHEBI:59789"/>
        <dbReference type="ChEBI" id="CHEBI:74269"/>
        <dbReference type="ChEBI" id="CHEBI:74480"/>
        <dbReference type="EC" id="2.1.1.170"/>
    </reaction>
</comment>
<dbReference type="Gene3D" id="3.40.50.150">
    <property type="entry name" value="Vaccinia Virus protein VP39"/>
    <property type="match status" value="1"/>
</dbReference>
<proteinExistence type="inferred from homology"/>
<sequence length="218" mass="24373">MMSPLQIAQRTRLEQGLIQLNIVFTGEQITALLHYLDVLAQWNHHYNLTAIRDPLDMVARHLLDSLAVLPYLHAGCALDLGSGAGLPGIPLAIAQPTLQWVLLDSAGKKTRFLRHVISELNLRNVAVVQTRIEHYQPSQRFNTITARALADLMTLWQWTHAFCTTDAHLLALKGRCPDVELTALNTAGAHYQVHRLMVPDLNSERHLIDITCQGSNLT</sequence>
<evidence type="ECO:0000313" key="8">
    <source>
        <dbReference type="Proteomes" id="UP000548632"/>
    </source>
</evidence>
<dbReference type="Pfam" id="PF02527">
    <property type="entry name" value="GidB"/>
    <property type="match status" value="1"/>
</dbReference>
<keyword evidence="8" id="KW-1185">Reference proteome</keyword>
<dbReference type="GO" id="GO:0005829">
    <property type="term" value="C:cytosol"/>
    <property type="evidence" value="ECO:0007669"/>
    <property type="project" value="TreeGrafter"/>
</dbReference>
<feature type="binding site" evidence="6">
    <location>
        <position position="86"/>
    </location>
    <ligand>
        <name>S-adenosyl-L-methionine</name>
        <dbReference type="ChEBI" id="CHEBI:59789"/>
    </ligand>
</feature>
<feature type="binding site" evidence="6">
    <location>
        <begin position="132"/>
        <end position="133"/>
    </location>
    <ligand>
        <name>S-adenosyl-L-methionine</name>
        <dbReference type="ChEBI" id="CHEBI:59789"/>
    </ligand>
</feature>
<dbReference type="HAMAP" id="MF_00074">
    <property type="entry name" value="16SrRNA_methyltr_G"/>
    <property type="match status" value="1"/>
</dbReference>
<evidence type="ECO:0000313" key="7">
    <source>
        <dbReference type="EMBL" id="MBB1126256.1"/>
    </source>
</evidence>
<reference evidence="7 8" key="1">
    <citation type="journal article" date="2020" name="Arch. Microbiol.">
        <title>The genome sequence of the giant phototrophic gammaproteobacterium Thiospirillum jenense gives insight into its physiological properties and phylogenetic relationships.</title>
        <authorList>
            <person name="Imhoff J.F."/>
            <person name="Meyer T.E."/>
            <person name="Kyndt J.A."/>
        </authorList>
    </citation>
    <scope>NUCLEOTIDE SEQUENCE [LARGE SCALE GENOMIC DNA]</scope>
    <source>
        <strain evidence="7 8">DSM 216</strain>
    </source>
</reference>
<evidence type="ECO:0000256" key="1">
    <source>
        <dbReference type="ARBA" id="ARBA00022490"/>
    </source>
</evidence>
<dbReference type="InterPro" id="IPR029063">
    <property type="entry name" value="SAM-dependent_MTases_sf"/>
</dbReference>
<comment type="subcellular location">
    <subcellularLocation>
        <location evidence="6">Cytoplasm</location>
    </subcellularLocation>
</comment>
<feature type="binding site" evidence="6">
    <location>
        <position position="81"/>
    </location>
    <ligand>
        <name>S-adenosyl-L-methionine</name>
        <dbReference type="ChEBI" id="CHEBI:59789"/>
    </ligand>
</feature>
<organism evidence="7 8">
    <name type="scientific">Thiospirillum jenense</name>
    <dbReference type="NCBI Taxonomy" id="1653858"/>
    <lineage>
        <taxon>Bacteria</taxon>
        <taxon>Pseudomonadati</taxon>
        <taxon>Pseudomonadota</taxon>
        <taxon>Gammaproteobacteria</taxon>
        <taxon>Chromatiales</taxon>
        <taxon>Chromatiaceae</taxon>
        <taxon>Thiospirillum</taxon>
    </lineage>
</organism>
<comment type="function">
    <text evidence="6">Specifically methylates the N7 position of guanine in position 527 of 16S rRNA.</text>
</comment>
<dbReference type="PANTHER" id="PTHR31760:SF0">
    <property type="entry name" value="S-ADENOSYL-L-METHIONINE-DEPENDENT METHYLTRANSFERASES SUPERFAMILY PROTEIN"/>
    <property type="match status" value="1"/>
</dbReference>
<dbReference type="EMBL" id="JABVCQ010000016">
    <property type="protein sequence ID" value="MBB1126256.1"/>
    <property type="molecule type" value="Genomic_DNA"/>
</dbReference>
<comment type="similarity">
    <text evidence="6">Belongs to the methyltransferase superfamily. RNA methyltransferase RsmG family.</text>
</comment>
<dbReference type="PIRSF" id="PIRSF003078">
    <property type="entry name" value="GidB"/>
    <property type="match status" value="1"/>
</dbReference>
<keyword evidence="2 6" id="KW-0698">rRNA processing</keyword>
<keyword evidence="5 6" id="KW-0949">S-adenosyl-L-methionine</keyword>
<protein>
    <recommendedName>
        <fullName evidence="6">Ribosomal RNA small subunit methyltransferase G</fullName>
        <ecNumber evidence="6">2.1.1.170</ecNumber>
    </recommendedName>
    <alternativeName>
        <fullName evidence="6">16S rRNA 7-methylguanosine methyltransferase</fullName>
        <shortName evidence="6">16S rRNA m7G methyltransferase</shortName>
    </alternativeName>
</protein>
<dbReference type="InterPro" id="IPR003682">
    <property type="entry name" value="rRNA_ssu_MeTfrase_G"/>
</dbReference>
<dbReference type="PANTHER" id="PTHR31760">
    <property type="entry name" value="S-ADENOSYL-L-METHIONINE-DEPENDENT METHYLTRANSFERASES SUPERFAMILY PROTEIN"/>
    <property type="match status" value="1"/>
</dbReference>
<accession>A0A839HG09</accession>
<feature type="binding site" evidence="6">
    <location>
        <position position="147"/>
    </location>
    <ligand>
        <name>S-adenosyl-L-methionine</name>
        <dbReference type="ChEBI" id="CHEBI:59789"/>
    </ligand>
</feature>
<comment type="caution">
    <text evidence="7">The sequence shown here is derived from an EMBL/GenBank/DDBJ whole genome shotgun (WGS) entry which is preliminary data.</text>
</comment>
<dbReference type="AlphaFoldDB" id="A0A839HG09"/>
<name>A0A839HG09_9GAMM</name>
<gene>
    <name evidence="6 7" type="primary">rsmG</name>
    <name evidence="7" type="ORF">HUK38_08430</name>
</gene>
<dbReference type="EC" id="2.1.1.170" evidence="6"/>
<dbReference type="SUPFAM" id="SSF53335">
    <property type="entry name" value="S-adenosyl-L-methionine-dependent methyltransferases"/>
    <property type="match status" value="1"/>
</dbReference>
<keyword evidence="3 6" id="KW-0489">Methyltransferase</keyword>
<dbReference type="NCBIfam" id="TIGR00138">
    <property type="entry name" value="rsmG_gidB"/>
    <property type="match status" value="1"/>
</dbReference>